<dbReference type="EMBL" id="NKUJ01000096">
    <property type="protein sequence ID" value="RMJ13986.1"/>
    <property type="molecule type" value="Genomic_DNA"/>
</dbReference>
<accession>A0A3M2S8Z1</accession>
<evidence type="ECO:0000313" key="4">
    <source>
        <dbReference type="Proteomes" id="UP000277212"/>
    </source>
</evidence>
<evidence type="ECO:0000256" key="2">
    <source>
        <dbReference type="SAM" id="SignalP"/>
    </source>
</evidence>
<feature type="chain" id="PRO_5018277178" description="Extracellular membrane protein CFEM domain-containing protein" evidence="2">
    <location>
        <begin position="22"/>
        <end position="112"/>
    </location>
</feature>
<name>A0A3M2S8Z1_9HYPO</name>
<dbReference type="OrthoDB" id="10442267at2759"/>
<evidence type="ECO:0000313" key="3">
    <source>
        <dbReference type="EMBL" id="RMJ13986.1"/>
    </source>
</evidence>
<dbReference type="Proteomes" id="UP000277212">
    <property type="component" value="Unassembled WGS sequence"/>
</dbReference>
<organism evidence="3 4">
    <name type="scientific">Fusarium kuroshium</name>
    <dbReference type="NCBI Taxonomy" id="2010991"/>
    <lineage>
        <taxon>Eukaryota</taxon>
        <taxon>Fungi</taxon>
        <taxon>Dikarya</taxon>
        <taxon>Ascomycota</taxon>
        <taxon>Pezizomycotina</taxon>
        <taxon>Sordariomycetes</taxon>
        <taxon>Hypocreomycetidae</taxon>
        <taxon>Hypocreales</taxon>
        <taxon>Nectriaceae</taxon>
        <taxon>Fusarium</taxon>
        <taxon>Fusarium solani species complex</taxon>
    </lineage>
</organism>
<keyword evidence="2" id="KW-0732">Signal</keyword>
<feature type="region of interest" description="Disordered" evidence="1">
    <location>
        <begin position="59"/>
        <end position="80"/>
    </location>
</feature>
<gene>
    <name evidence="3" type="ORF">CDV36_006357</name>
</gene>
<evidence type="ECO:0000256" key="1">
    <source>
        <dbReference type="SAM" id="MobiDB-lite"/>
    </source>
</evidence>
<feature type="compositionally biased region" description="Low complexity" evidence="1">
    <location>
        <begin position="59"/>
        <end position="72"/>
    </location>
</feature>
<reference evidence="3 4" key="1">
    <citation type="submission" date="2017-06" db="EMBL/GenBank/DDBJ databases">
        <title>Comparative genomic analysis of Ambrosia Fusariam Clade fungi.</title>
        <authorList>
            <person name="Stajich J.E."/>
            <person name="Carrillo J."/>
            <person name="Kijimoto T."/>
            <person name="Eskalen A."/>
            <person name="O'Donnell K."/>
            <person name="Kasson M."/>
        </authorList>
    </citation>
    <scope>NUCLEOTIDE SEQUENCE [LARGE SCALE GENOMIC DNA]</scope>
    <source>
        <strain evidence="3">UCR3666</strain>
    </source>
</reference>
<dbReference type="AlphaFoldDB" id="A0A3M2S8Z1"/>
<keyword evidence="4" id="KW-1185">Reference proteome</keyword>
<protein>
    <recommendedName>
        <fullName evidence="5">Extracellular membrane protein CFEM domain-containing protein</fullName>
    </recommendedName>
</protein>
<evidence type="ECO:0008006" key="5">
    <source>
        <dbReference type="Google" id="ProtNLM"/>
    </source>
</evidence>
<comment type="caution">
    <text evidence="3">The sequence shown here is derived from an EMBL/GenBank/DDBJ whole genome shotgun (WGS) entry which is preliminary data.</text>
</comment>
<sequence length="112" mass="11929">MLSSKLLTSTLTLLAIGLAHASKCHPYPGWSATTKQTASLTTSGTSTWVTITTVSTYTSSETSEAEISSSTTPVDPPEPECTNHVDCRTVDDPVCRITLQCACIDGQCIYQI</sequence>
<proteinExistence type="predicted"/>
<feature type="signal peptide" evidence="2">
    <location>
        <begin position="1"/>
        <end position="21"/>
    </location>
</feature>